<accession>Q8L283</accession>
<keyword evidence="7" id="KW-0732">Signal</keyword>
<reference evidence="9" key="8">
    <citation type="journal article" date="1994" name="J. Mol. Biol.">
        <title>Molecular cloning and expression of a novel hydroxymethylcytosine-specific restriction enzyme (PvuRts1I) modulated by glucosylation of DNA.</title>
        <authorList>
            <person name="Janosi L."/>
            <person name="Yonemitsu H."/>
            <person name="Hong H."/>
            <person name="Kaji A."/>
        </authorList>
    </citation>
    <scope>NUCLEOTIDE SEQUENCE</scope>
    <source>
        <strain evidence="9">UR-75</strain>
        <plasmid evidence="9">Rts1</plasmid>
    </source>
</reference>
<evidence type="ECO:0000313" key="9">
    <source>
        <dbReference type="EMBL" id="BAB93759.1"/>
    </source>
</evidence>
<keyword evidence="4" id="KW-0378">Hydrolase</keyword>
<reference evidence="9" key="10">
    <citation type="journal article" date="2002" name="J. Bacteriol.">
        <title>Complete nucleotide sequence of plasmid Rts1: implications for evolution of large plasmid Genomes.</title>
        <authorList>
            <person name="Murata T."/>
            <person name="Ohnishi M."/>
            <person name="Ara T."/>
            <person name="Kaneko J."/>
            <person name="Han C.-G."/>
            <person name="Li Y.F."/>
            <person name="Takashima K."/>
            <person name="Nojima H."/>
            <person name="Nakayama K."/>
            <person name="Kaji A."/>
            <person name="Kamio Y."/>
            <person name="Miki T."/>
            <person name="Mori H."/>
            <person name="Ohtsubo E."/>
            <person name="Terawaki Y."/>
            <person name="Hayashi T."/>
        </authorList>
    </citation>
    <scope>NUCLEOTIDE SEQUENCE</scope>
    <source>
        <strain evidence="9">UR-75</strain>
        <plasmid evidence="9">Rts1</plasmid>
    </source>
</reference>
<reference evidence="9" key="1">
    <citation type="journal article" date="1968" name="Nature">
        <title>Temperature sensitivity of cell growth in Escherichia coli associated with the temperature sensitive R(KM) factor.</title>
        <authorList>
            <person name="Terawaki Y."/>
            <person name="Kakizawa Y."/>
            <person name="Takayasu H."/>
            <person name="Yoshikawa M."/>
        </authorList>
    </citation>
    <scope>NUCLEOTIDE SEQUENCE</scope>
    <source>
        <strain evidence="9">UR-75</strain>
        <plasmid evidence="9">Rts1</plasmid>
    </source>
</reference>
<keyword evidence="5" id="KW-0442">Lipid degradation</keyword>
<reference evidence="9" key="6">
    <citation type="journal article" date="1988" name="Plasmid">
        <title>Nucleotide sequence and copy control function of the extension of the incI region (incI-b) of Rts 1.</title>
        <authorList>
            <person name="Nozue H."/>
            <person name="Tsuchiya K."/>
            <person name="Kamio Y."/>
        </authorList>
    </citation>
    <scope>NUCLEOTIDE SEQUENCE</scope>
    <source>
        <strain evidence="9">UR-75</strain>
        <plasmid evidence="9">Rts1</plasmid>
    </source>
</reference>
<reference evidence="9" key="2">
    <citation type="journal article" date="1983" name="J. Bacteriol.">
        <title>Nucleotide sequence of an incompatibility region of mini-Rts1 that contains five direct repeats.</title>
        <authorList>
            <person name="Kamio Y."/>
            <person name="Terawaki Y."/>
        </authorList>
    </citation>
    <scope>NUCLEOTIDE SEQUENCE</scope>
    <source>
        <strain evidence="9">UR-75</strain>
        <plasmid evidence="9">Rts1</plasmid>
    </source>
</reference>
<dbReference type="InterPro" id="IPR025202">
    <property type="entry name" value="PLD-like_dom"/>
</dbReference>
<dbReference type="SUPFAM" id="SSF56024">
    <property type="entry name" value="Phospholipase D/nuclease"/>
    <property type="match status" value="1"/>
</dbReference>
<dbReference type="PANTHER" id="PTHR43856">
    <property type="entry name" value="CARDIOLIPIN HYDROLASE"/>
    <property type="match status" value="1"/>
</dbReference>
<dbReference type="EC" id="3.1.4.4" evidence="3"/>
<comment type="similarity">
    <text evidence="2">Belongs to the phospholipase D family.</text>
</comment>
<dbReference type="EMBL" id="AP004237">
    <property type="protein sequence ID" value="BAB93759.1"/>
    <property type="molecule type" value="Genomic_DNA"/>
</dbReference>
<evidence type="ECO:0000256" key="7">
    <source>
        <dbReference type="SAM" id="SignalP"/>
    </source>
</evidence>
<dbReference type="InterPro" id="IPR051406">
    <property type="entry name" value="PLD_domain"/>
</dbReference>
<dbReference type="SMART" id="SM00155">
    <property type="entry name" value="PLDc"/>
    <property type="match status" value="1"/>
</dbReference>
<reference evidence="9" key="5">
    <citation type="journal article" date="1988" name="J. Bacteriol.">
        <title>Nucleotide sequence of an Rts1 fragment causing temperature-dependent instability.</title>
        <authorList>
            <person name="Tanaka M."/>
            <person name="Okawa N."/>
            <person name="Mori K."/>
            <person name="Suyama Y."/>
            <person name="Kaji A."/>
        </authorList>
    </citation>
    <scope>NUCLEOTIDE SEQUENCE</scope>
    <source>
        <strain evidence="9">UR-75</strain>
        <plasmid evidence="9">Rts1</plasmid>
    </source>
</reference>
<evidence type="ECO:0000259" key="8">
    <source>
        <dbReference type="PROSITE" id="PS50035"/>
    </source>
</evidence>
<dbReference type="AlphaFoldDB" id="Q8L283"/>
<reference evidence="9" key="3">
    <citation type="journal article" date="1984" name="J. Bacteriol.">
        <title>Complete nucleotide sequence of mini-Rts1 and its copy mutant.</title>
        <authorList>
            <person name="Kamio Y."/>
            <person name="Tabuchi A."/>
            <person name="Itoh Y."/>
            <person name="Katagiri H."/>
            <person name="Terawaki Y."/>
        </authorList>
    </citation>
    <scope>NUCLEOTIDE SEQUENCE</scope>
    <source>
        <strain evidence="9">UR-75</strain>
        <plasmid evidence="9">Rts1</plasmid>
    </source>
</reference>
<evidence type="ECO:0000256" key="4">
    <source>
        <dbReference type="ARBA" id="ARBA00022801"/>
    </source>
</evidence>
<dbReference type="InterPro" id="IPR001736">
    <property type="entry name" value="PLipase_D/transphosphatidylase"/>
</dbReference>
<reference evidence="9" key="4">
    <citation type="journal article" date="1985" name="J. Bacteriol.">
        <title>Organization of the Tn6-related kanamycin resistance transposon Tn2680 carrying two copies of IS26 and an IS903 variant, IS903. B.</title>
        <authorList>
            <person name="Mollet B."/>
            <person name="Clerget M."/>
            <person name="Meyer J."/>
            <person name="Iida S."/>
        </authorList>
    </citation>
    <scope>NUCLEOTIDE SEQUENCE</scope>
    <source>
        <strain evidence="9">UR-75</strain>
        <plasmid evidence="9">Rts1</plasmid>
    </source>
</reference>
<dbReference type="PANTHER" id="PTHR43856:SF1">
    <property type="entry name" value="MITOCHONDRIAL CARDIOLIPIN HYDROLASE"/>
    <property type="match status" value="1"/>
</dbReference>
<dbReference type="GO" id="GO:0006793">
    <property type="term" value="P:phosphorus metabolic process"/>
    <property type="evidence" value="ECO:0007669"/>
    <property type="project" value="UniProtKB-ARBA"/>
</dbReference>
<evidence type="ECO:0000256" key="3">
    <source>
        <dbReference type="ARBA" id="ARBA00012027"/>
    </source>
</evidence>
<feature type="signal peptide" evidence="7">
    <location>
        <begin position="1"/>
        <end position="33"/>
    </location>
</feature>
<protein>
    <recommendedName>
        <fullName evidence="3">phospholipase D</fullName>
        <ecNumber evidence="3">3.1.4.4</ecNumber>
    </recommendedName>
</protein>
<keyword evidence="9" id="KW-0614">Plasmid</keyword>
<reference evidence="9" key="7">
    <citation type="journal article" date="1991" name="J. Bacteriol.">
        <title>Three short fragments of Rts1 DNA are responsible for the temperature-sensitive growth phenotype (Tsg) of host bacteria.</title>
        <authorList>
            <person name="Mochida S."/>
            <person name="Tsuchiya H."/>
            <person name="Mori K."/>
            <person name="Kaji A."/>
        </authorList>
    </citation>
    <scope>NUCLEOTIDE SEQUENCE</scope>
    <source>
        <strain evidence="9">UR-75</strain>
        <plasmid evidence="9">Rts1</plasmid>
    </source>
</reference>
<feature type="chain" id="PRO_5004309534" description="phospholipase D" evidence="7">
    <location>
        <begin position="34"/>
        <end position="221"/>
    </location>
</feature>
<evidence type="ECO:0000256" key="1">
    <source>
        <dbReference type="ARBA" id="ARBA00000798"/>
    </source>
</evidence>
<comment type="catalytic activity">
    <reaction evidence="1">
        <text>a 1,2-diacyl-sn-glycero-3-phosphocholine + H2O = a 1,2-diacyl-sn-glycero-3-phosphate + choline + H(+)</text>
        <dbReference type="Rhea" id="RHEA:14445"/>
        <dbReference type="ChEBI" id="CHEBI:15354"/>
        <dbReference type="ChEBI" id="CHEBI:15377"/>
        <dbReference type="ChEBI" id="CHEBI:15378"/>
        <dbReference type="ChEBI" id="CHEBI:57643"/>
        <dbReference type="ChEBI" id="CHEBI:58608"/>
        <dbReference type="EC" id="3.1.4.4"/>
    </reaction>
</comment>
<evidence type="ECO:0000256" key="6">
    <source>
        <dbReference type="ARBA" id="ARBA00023098"/>
    </source>
</evidence>
<dbReference type="CDD" id="cd09170">
    <property type="entry name" value="PLDc_Nuc"/>
    <property type="match status" value="1"/>
</dbReference>
<evidence type="ECO:0000256" key="2">
    <source>
        <dbReference type="ARBA" id="ARBA00008664"/>
    </source>
</evidence>
<dbReference type="PROSITE" id="PS50035">
    <property type="entry name" value="PLD"/>
    <property type="match status" value="1"/>
</dbReference>
<reference evidence="9" key="9">
    <citation type="journal article" date="1996" name="Biochem. Biophys. Res. Commun.">
        <title>A new plasmid-encoded proteic killer gene system: cloning, sequencing, and analyzing hig locus of plasmid Rts1.</title>
        <authorList>
            <person name="Tian Q.B."/>
            <person name="Ohnishi M."/>
            <person name="Tabuchi A."/>
            <person name="Terawaki Y."/>
        </authorList>
    </citation>
    <scope>NUCLEOTIDE SEQUENCE</scope>
    <source>
        <strain evidence="9">UR-75</strain>
        <plasmid evidence="9">Rts1</plasmid>
    </source>
</reference>
<gene>
    <name evidence="9" type="primary">orf197</name>
</gene>
<geneLocation type="plasmid" evidence="9">
    <name>Rts1</name>
</geneLocation>
<name>Q8L283_PROVU</name>
<dbReference type="GO" id="GO:0016042">
    <property type="term" value="P:lipid catabolic process"/>
    <property type="evidence" value="ECO:0007669"/>
    <property type="project" value="UniProtKB-KW"/>
</dbReference>
<proteinExistence type="inferred from homology"/>
<organism evidence="9">
    <name type="scientific">Proteus vulgaris</name>
    <dbReference type="NCBI Taxonomy" id="585"/>
    <lineage>
        <taxon>Bacteria</taxon>
        <taxon>Pseudomonadati</taxon>
        <taxon>Pseudomonadota</taxon>
        <taxon>Gammaproteobacteria</taxon>
        <taxon>Enterobacterales</taxon>
        <taxon>Morganellaceae</taxon>
        <taxon>Proteus</taxon>
    </lineage>
</organism>
<feature type="domain" description="PLD phosphodiesterase" evidence="8">
    <location>
        <begin position="155"/>
        <end position="182"/>
    </location>
</feature>
<dbReference type="GO" id="GO:0004630">
    <property type="term" value="F:phospholipase D activity"/>
    <property type="evidence" value="ECO:0007669"/>
    <property type="project" value="UniProtKB-EC"/>
</dbReference>
<dbReference type="Gene3D" id="3.30.870.10">
    <property type="entry name" value="Endonuclease Chain A"/>
    <property type="match status" value="1"/>
</dbReference>
<sequence length="221" mass="24266">MVWGYILGGIMFKKKTVLWVALFATLSVSSAHAFSLGDIVDSARQAIGNDSDSTETSVTQSNPAKAGESRIAIGFSPEGSAQAAILEFINSAQKEILVSAYSFTSPEIVRALTQAKRRGVDVKIVVDYKGNTAKSSVAAMNLVVNAGIQIRTIQKYAIHHDKFIIVDRESVETGSFNYSKSANTRNSENVIILYNMPQVATQYYSHWLSRWNDAQPWSSSY</sequence>
<dbReference type="GO" id="GO:0016891">
    <property type="term" value="F:RNA endonuclease activity producing 5'-phosphomonoesters, hydrolytic mechanism"/>
    <property type="evidence" value="ECO:0007669"/>
    <property type="project" value="TreeGrafter"/>
</dbReference>
<dbReference type="Pfam" id="PF13091">
    <property type="entry name" value="PLDc_2"/>
    <property type="match status" value="1"/>
</dbReference>
<keyword evidence="6" id="KW-0443">Lipid metabolism</keyword>
<evidence type="ECO:0000256" key="5">
    <source>
        <dbReference type="ARBA" id="ARBA00022963"/>
    </source>
</evidence>